<dbReference type="RefSeq" id="WP_382389908.1">
    <property type="nucleotide sequence ID" value="NZ_JBHUNA010000001.1"/>
</dbReference>
<comment type="caution">
    <text evidence="4">The sequence shown here is derived from an EMBL/GenBank/DDBJ whole genome shotgun (WGS) entry which is preliminary data.</text>
</comment>
<dbReference type="EMBL" id="JBHUNA010000001">
    <property type="protein sequence ID" value="MFD2759408.1"/>
    <property type="molecule type" value="Genomic_DNA"/>
</dbReference>
<evidence type="ECO:0000313" key="4">
    <source>
        <dbReference type="EMBL" id="MFD2759408.1"/>
    </source>
</evidence>
<dbReference type="InterPro" id="IPR012902">
    <property type="entry name" value="N_methyl_site"/>
</dbReference>
<feature type="transmembrane region" description="Helical" evidence="3">
    <location>
        <begin position="12"/>
        <end position="34"/>
    </location>
</feature>
<name>A0ABW5V169_9BACI</name>
<evidence type="ECO:0000256" key="1">
    <source>
        <dbReference type="ARBA" id="ARBA00004241"/>
    </source>
</evidence>
<reference evidence="5" key="1">
    <citation type="journal article" date="2019" name="Int. J. Syst. Evol. Microbiol.">
        <title>The Global Catalogue of Microorganisms (GCM) 10K type strain sequencing project: providing services to taxonomists for standard genome sequencing and annotation.</title>
        <authorList>
            <consortium name="The Broad Institute Genomics Platform"/>
            <consortium name="The Broad Institute Genome Sequencing Center for Infectious Disease"/>
            <person name="Wu L."/>
            <person name="Ma J."/>
        </authorList>
    </citation>
    <scope>NUCLEOTIDE SEQUENCE [LARGE SCALE GENOMIC DNA]</scope>
    <source>
        <strain evidence="5">TISTR 1535</strain>
    </source>
</reference>
<accession>A0ABW5V169</accession>
<dbReference type="PROSITE" id="PS00409">
    <property type="entry name" value="PROKAR_NTER_METHYL"/>
    <property type="match status" value="1"/>
</dbReference>
<protein>
    <submittedName>
        <fullName evidence="4">Prepilin-type N-terminal cleavage/methylation domain-containing protein</fullName>
    </submittedName>
</protein>
<gene>
    <name evidence="4" type="ORF">ACFSUO_00175</name>
</gene>
<evidence type="ECO:0000313" key="5">
    <source>
        <dbReference type="Proteomes" id="UP001597502"/>
    </source>
</evidence>
<proteinExistence type="predicted"/>
<comment type="subcellular location">
    <subcellularLocation>
        <location evidence="1">Cell surface</location>
    </subcellularLocation>
</comment>
<keyword evidence="3" id="KW-0812">Transmembrane</keyword>
<evidence type="ECO:0000256" key="3">
    <source>
        <dbReference type="SAM" id="Phobius"/>
    </source>
</evidence>
<keyword evidence="3" id="KW-1133">Transmembrane helix</keyword>
<dbReference type="Proteomes" id="UP001597502">
    <property type="component" value="Unassembled WGS sequence"/>
</dbReference>
<dbReference type="Pfam" id="PF07963">
    <property type="entry name" value="N_methyl"/>
    <property type="match status" value="1"/>
</dbReference>
<organism evidence="4 5">
    <name type="scientific">Lentibacillus juripiscarius</name>
    <dbReference type="NCBI Taxonomy" id="257446"/>
    <lineage>
        <taxon>Bacteria</taxon>
        <taxon>Bacillati</taxon>
        <taxon>Bacillota</taxon>
        <taxon>Bacilli</taxon>
        <taxon>Bacillales</taxon>
        <taxon>Bacillaceae</taxon>
        <taxon>Lentibacillus</taxon>
    </lineage>
</organism>
<evidence type="ECO:0000256" key="2">
    <source>
        <dbReference type="ARBA" id="ARBA00023287"/>
    </source>
</evidence>
<keyword evidence="5" id="KW-1185">Reference proteome</keyword>
<keyword evidence="2" id="KW-0178">Competence</keyword>
<keyword evidence="3" id="KW-0472">Membrane</keyword>
<sequence length="114" mass="13187">MTNNKGFTLIETIVAASLLLMVVATLIPAANLLMNERMVLEQKHHIVKELHRELQSYLWDNKHPLLPNDYMKKINGAEATFSFTTEEELMKGCVTWTNARKRESKFCLYGYPDK</sequence>
<dbReference type="NCBIfam" id="TIGR02532">
    <property type="entry name" value="IV_pilin_GFxxxE"/>
    <property type="match status" value="1"/>
</dbReference>